<evidence type="ECO:0000256" key="1">
    <source>
        <dbReference type="ARBA" id="ARBA00039658"/>
    </source>
</evidence>
<dbReference type="Pfam" id="PF17921">
    <property type="entry name" value="Integrase_H2C2"/>
    <property type="match status" value="1"/>
</dbReference>
<keyword evidence="4" id="KW-1185">Reference proteome</keyword>
<sequence length="104" mass="12089">MPPYGQNEAKAVSRSVATNLENELKTALLDDPWLQDNPGLLTKQDGLAWHGSKLYVPQTLRSQIFHRCHDAKQAGHFGFLKTLHLARRQSWWPRMRTDIEMYMK</sequence>
<protein>
    <recommendedName>
        <fullName evidence="1">Gypsy retrotransposon integrase-like protein 1</fullName>
    </recommendedName>
</protein>
<feature type="domain" description="Integrase zinc-binding" evidence="2">
    <location>
        <begin position="56"/>
        <end position="103"/>
    </location>
</feature>
<dbReference type="PANTHER" id="PTHR37984">
    <property type="entry name" value="PROTEIN CBG26694"/>
    <property type="match status" value="1"/>
</dbReference>
<dbReference type="InterPro" id="IPR050951">
    <property type="entry name" value="Retrovirus_Pol_polyprotein"/>
</dbReference>
<dbReference type="InterPro" id="IPR041588">
    <property type="entry name" value="Integrase_H2C2"/>
</dbReference>
<gene>
    <name evidence="3" type="ORF">NXF25_018963</name>
</gene>
<dbReference type="AlphaFoldDB" id="A0AAW1B102"/>
<dbReference type="EMBL" id="JAOTOJ010000009">
    <property type="protein sequence ID" value="KAK9395602.1"/>
    <property type="molecule type" value="Genomic_DNA"/>
</dbReference>
<evidence type="ECO:0000259" key="2">
    <source>
        <dbReference type="Pfam" id="PF17921"/>
    </source>
</evidence>
<comment type="caution">
    <text evidence="3">The sequence shown here is derived from an EMBL/GenBank/DDBJ whole genome shotgun (WGS) entry which is preliminary data.</text>
</comment>
<name>A0AAW1B102_CROAD</name>
<dbReference type="PANTHER" id="PTHR37984:SF15">
    <property type="entry name" value="INTEGRASE CATALYTIC DOMAIN-CONTAINING PROTEIN"/>
    <property type="match status" value="1"/>
</dbReference>
<evidence type="ECO:0000313" key="4">
    <source>
        <dbReference type="Proteomes" id="UP001474421"/>
    </source>
</evidence>
<dbReference type="Gene3D" id="1.10.340.70">
    <property type="match status" value="1"/>
</dbReference>
<reference evidence="3 4" key="1">
    <citation type="journal article" date="2024" name="Proc. Natl. Acad. Sci. U.S.A.">
        <title>The genetic regulatory architecture and epigenomic basis for age-related changes in rattlesnake venom.</title>
        <authorList>
            <person name="Hogan M.P."/>
            <person name="Holding M.L."/>
            <person name="Nystrom G.S."/>
            <person name="Colston T.J."/>
            <person name="Bartlett D.A."/>
            <person name="Mason A.J."/>
            <person name="Ellsworth S.A."/>
            <person name="Rautsaw R.M."/>
            <person name="Lawrence K.C."/>
            <person name="Strickland J.L."/>
            <person name="He B."/>
            <person name="Fraser P."/>
            <person name="Margres M.J."/>
            <person name="Gilbert D.M."/>
            <person name="Gibbs H.L."/>
            <person name="Parkinson C.L."/>
            <person name="Rokyta D.R."/>
        </authorList>
    </citation>
    <scope>NUCLEOTIDE SEQUENCE [LARGE SCALE GENOMIC DNA]</scope>
    <source>
        <strain evidence="3">DRR0105</strain>
    </source>
</reference>
<proteinExistence type="predicted"/>
<dbReference type="FunFam" id="1.10.340.70:FF:000001">
    <property type="entry name" value="Retrovirus-related Pol polyprotein from transposon gypsy-like Protein"/>
    <property type="match status" value="1"/>
</dbReference>
<accession>A0AAW1B102</accession>
<dbReference type="Proteomes" id="UP001474421">
    <property type="component" value="Unassembled WGS sequence"/>
</dbReference>
<organism evidence="3 4">
    <name type="scientific">Crotalus adamanteus</name>
    <name type="common">Eastern diamondback rattlesnake</name>
    <dbReference type="NCBI Taxonomy" id="8729"/>
    <lineage>
        <taxon>Eukaryota</taxon>
        <taxon>Metazoa</taxon>
        <taxon>Chordata</taxon>
        <taxon>Craniata</taxon>
        <taxon>Vertebrata</taxon>
        <taxon>Euteleostomi</taxon>
        <taxon>Lepidosauria</taxon>
        <taxon>Squamata</taxon>
        <taxon>Bifurcata</taxon>
        <taxon>Unidentata</taxon>
        <taxon>Episquamata</taxon>
        <taxon>Toxicofera</taxon>
        <taxon>Serpentes</taxon>
        <taxon>Colubroidea</taxon>
        <taxon>Viperidae</taxon>
        <taxon>Crotalinae</taxon>
        <taxon>Crotalus</taxon>
    </lineage>
</organism>
<evidence type="ECO:0000313" key="3">
    <source>
        <dbReference type="EMBL" id="KAK9395602.1"/>
    </source>
</evidence>